<keyword evidence="2" id="KW-1185">Reference proteome</keyword>
<name>A0A0R1TZ45_9LACO</name>
<gene>
    <name evidence="1" type="ORF">FC50_GL002226</name>
</gene>
<dbReference type="EMBL" id="AZFJ01000062">
    <property type="protein sequence ID" value="KRL84378.1"/>
    <property type="molecule type" value="Genomic_DNA"/>
</dbReference>
<dbReference type="PATRIC" id="fig|1423783.4.peg.2281"/>
<evidence type="ECO:0000313" key="2">
    <source>
        <dbReference type="Proteomes" id="UP000051922"/>
    </source>
</evidence>
<dbReference type="AlphaFoldDB" id="A0A0R1TZ45"/>
<sequence>MLASALLILLVIGAMTFWMVPQMLRWRTQYELEERANRNALNNWVRLDKVTESSKRGAITEKQPLGQ</sequence>
<accession>A0A0R1TZ45</accession>
<organism evidence="1 2">
    <name type="scientific">Lacticaseibacillus pantheris DSM 15945 = JCM 12539 = NBRC 106106</name>
    <dbReference type="NCBI Taxonomy" id="1423783"/>
    <lineage>
        <taxon>Bacteria</taxon>
        <taxon>Bacillati</taxon>
        <taxon>Bacillota</taxon>
        <taxon>Bacilli</taxon>
        <taxon>Lactobacillales</taxon>
        <taxon>Lactobacillaceae</taxon>
        <taxon>Lacticaseibacillus</taxon>
    </lineage>
</organism>
<dbReference type="STRING" id="1423783.FC50_GL002226"/>
<comment type="caution">
    <text evidence="1">The sequence shown here is derived from an EMBL/GenBank/DDBJ whole genome shotgun (WGS) entry which is preliminary data.</text>
</comment>
<dbReference type="Proteomes" id="UP000051922">
    <property type="component" value="Unassembled WGS sequence"/>
</dbReference>
<protein>
    <submittedName>
        <fullName evidence="1">Uncharacterized protein</fullName>
    </submittedName>
</protein>
<proteinExistence type="predicted"/>
<reference evidence="1 2" key="1">
    <citation type="journal article" date="2015" name="Genome Announc.">
        <title>Expanding the biotechnology potential of lactobacilli through comparative genomics of 213 strains and associated genera.</title>
        <authorList>
            <person name="Sun Z."/>
            <person name="Harris H.M."/>
            <person name="McCann A."/>
            <person name="Guo C."/>
            <person name="Argimon S."/>
            <person name="Zhang W."/>
            <person name="Yang X."/>
            <person name="Jeffery I.B."/>
            <person name="Cooney J.C."/>
            <person name="Kagawa T.F."/>
            <person name="Liu W."/>
            <person name="Song Y."/>
            <person name="Salvetti E."/>
            <person name="Wrobel A."/>
            <person name="Rasinkangas P."/>
            <person name="Parkhill J."/>
            <person name="Rea M.C."/>
            <person name="O'Sullivan O."/>
            <person name="Ritari J."/>
            <person name="Douillard F.P."/>
            <person name="Paul Ross R."/>
            <person name="Yang R."/>
            <person name="Briner A.E."/>
            <person name="Felis G.E."/>
            <person name="de Vos W.M."/>
            <person name="Barrangou R."/>
            <person name="Klaenhammer T.R."/>
            <person name="Caufield P.W."/>
            <person name="Cui Y."/>
            <person name="Zhang H."/>
            <person name="O'Toole P.W."/>
        </authorList>
    </citation>
    <scope>NUCLEOTIDE SEQUENCE [LARGE SCALE GENOMIC DNA]</scope>
    <source>
        <strain evidence="1 2">DSM 15945</strain>
    </source>
</reference>
<evidence type="ECO:0000313" key="1">
    <source>
        <dbReference type="EMBL" id="KRL84378.1"/>
    </source>
</evidence>